<feature type="compositionally biased region" description="Polar residues" evidence="1">
    <location>
        <begin position="32"/>
        <end position="52"/>
    </location>
</feature>
<name>A0A6A5RWT5_9PLEO</name>
<reference evidence="2" key="1">
    <citation type="journal article" date="2020" name="Stud. Mycol.">
        <title>101 Dothideomycetes genomes: a test case for predicting lifestyles and emergence of pathogens.</title>
        <authorList>
            <person name="Haridas S."/>
            <person name="Albert R."/>
            <person name="Binder M."/>
            <person name="Bloem J."/>
            <person name="Labutti K."/>
            <person name="Salamov A."/>
            <person name="Andreopoulos B."/>
            <person name="Baker S."/>
            <person name="Barry K."/>
            <person name="Bills G."/>
            <person name="Bluhm B."/>
            <person name="Cannon C."/>
            <person name="Castanera R."/>
            <person name="Culley D."/>
            <person name="Daum C."/>
            <person name="Ezra D."/>
            <person name="Gonzalez J."/>
            <person name="Henrissat B."/>
            <person name="Kuo A."/>
            <person name="Liang C."/>
            <person name="Lipzen A."/>
            <person name="Lutzoni F."/>
            <person name="Magnuson J."/>
            <person name="Mondo S."/>
            <person name="Nolan M."/>
            <person name="Ohm R."/>
            <person name="Pangilinan J."/>
            <person name="Park H.-J."/>
            <person name="Ramirez L."/>
            <person name="Alfaro M."/>
            <person name="Sun H."/>
            <person name="Tritt A."/>
            <person name="Yoshinaga Y."/>
            <person name="Zwiers L.-H."/>
            <person name="Turgeon B."/>
            <person name="Goodwin S."/>
            <person name="Spatafora J."/>
            <person name="Crous P."/>
            <person name="Grigoriev I."/>
        </authorList>
    </citation>
    <scope>NUCLEOTIDE SEQUENCE</scope>
    <source>
        <strain evidence="2">CBS 183.55</strain>
    </source>
</reference>
<evidence type="ECO:0000256" key="1">
    <source>
        <dbReference type="SAM" id="MobiDB-lite"/>
    </source>
</evidence>
<proteinExistence type="predicted"/>
<feature type="compositionally biased region" description="Polar residues" evidence="1">
    <location>
        <begin position="1"/>
        <end position="14"/>
    </location>
</feature>
<dbReference type="RefSeq" id="XP_033451912.1">
    <property type="nucleotide sequence ID" value="XM_033588401.1"/>
</dbReference>
<protein>
    <submittedName>
        <fullName evidence="2">Uncharacterized protein</fullName>
    </submittedName>
</protein>
<evidence type="ECO:0000313" key="2">
    <source>
        <dbReference type="EMBL" id="KAF1931664.1"/>
    </source>
</evidence>
<keyword evidence="3" id="KW-1185">Reference proteome</keyword>
<dbReference type="AlphaFoldDB" id="A0A6A5RWT5"/>
<feature type="region of interest" description="Disordered" evidence="1">
    <location>
        <begin position="1"/>
        <end position="90"/>
    </location>
</feature>
<evidence type="ECO:0000313" key="3">
    <source>
        <dbReference type="Proteomes" id="UP000800082"/>
    </source>
</evidence>
<dbReference type="GeneID" id="54346048"/>
<feature type="compositionally biased region" description="Low complexity" evidence="1">
    <location>
        <begin position="15"/>
        <end position="30"/>
    </location>
</feature>
<gene>
    <name evidence="2" type="ORF">M421DRAFT_2308</name>
</gene>
<accession>A0A6A5RWT5</accession>
<dbReference type="Proteomes" id="UP000800082">
    <property type="component" value="Unassembled WGS sequence"/>
</dbReference>
<organism evidence="2 3">
    <name type="scientific">Didymella exigua CBS 183.55</name>
    <dbReference type="NCBI Taxonomy" id="1150837"/>
    <lineage>
        <taxon>Eukaryota</taxon>
        <taxon>Fungi</taxon>
        <taxon>Dikarya</taxon>
        <taxon>Ascomycota</taxon>
        <taxon>Pezizomycotina</taxon>
        <taxon>Dothideomycetes</taxon>
        <taxon>Pleosporomycetidae</taxon>
        <taxon>Pleosporales</taxon>
        <taxon>Pleosporineae</taxon>
        <taxon>Didymellaceae</taxon>
        <taxon>Didymella</taxon>
    </lineage>
</organism>
<dbReference type="EMBL" id="ML978960">
    <property type="protein sequence ID" value="KAF1931664.1"/>
    <property type="molecule type" value="Genomic_DNA"/>
</dbReference>
<sequence length="90" mass="9534">MLQPSLQNPSQEVVSTSSRSKTRSTPTARSLQKVQKSSAASVETATTKSQKQAIALPLPSPLSKTGPPTSPARAAKPKATELPKRPAWKN</sequence>